<sequence length="218" mass="23007">MMKEDYATVKQVDQLKSEVKYLSSGWSNVNPKRGAYAARLTSYECDSGPMGLPLQCNEQISLESTLKSSIHNVLAHQILEGSSESSPQNKQCDPTVELDTAAMTHVAGQLIESLPAQSAAAPPSVHCAVDGALPPSAPPVSTGGRGPLTPDPLPRRSGPATCTAPLPPSPDSAVVHPVNKNGSSPILPTTTPKQKSLAEIVREGKWKTQAPTPSDQWN</sequence>
<comment type="caution">
    <text evidence="1">The sequence shown here is derived from an EMBL/GenBank/DDBJ whole genome shotgun (WGS) entry which is preliminary data.</text>
</comment>
<accession>A0ACC2PZ77</accession>
<keyword evidence="2" id="KW-1185">Reference proteome</keyword>
<gene>
    <name evidence="1" type="ORF">PYW08_012079</name>
</gene>
<name>A0ACC2PZ77_9NEOP</name>
<proteinExistence type="predicted"/>
<protein>
    <submittedName>
        <fullName evidence="1">Uncharacterized protein</fullName>
    </submittedName>
</protein>
<reference evidence="1" key="1">
    <citation type="submission" date="2023-03" db="EMBL/GenBank/DDBJ databases">
        <title>Chromosome-level genomes of two armyworms, Mythimna separata and Mythimna loreyi, provide insights into the biosynthesis and reception of sex pheromones.</title>
        <authorList>
            <person name="Zhao H."/>
        </authorList>
    </citation>
    <scope>NUCLEOTIDE SEQUENCE</scope>
    <source>
        <strain evidence="1">BeijingLab</strain>
    </source>
</reference>
<dbReference type="Proteomes" id="UP001231649">
    <property type="component" value="Chromosome 30"/>
</dbReference>
<organism evidence="1 2">
    <name type="scientific">Mythimna loreyi</name>
    <dbReference type="NCBI Taxonomy" id="667449"/>
    <lineage>
        <taxon>Eukaryota</taxon>
        <taxon>Metazoa</taxon>
        <taxon>Ecdysozoa</taxon>
        <taxon>Arthropoda</taxon>
        <taxon>Hexapoda</taxon>
        <taxon>Insecta</taxon>
        <taxon>Pterygota</taxon>
        <taxon>Neoptera</taxon>
        <taxon>Endopterygota</taxon>
        <taxon>Lepidoptera</taxon>
        <taxon>Glossata</taxon>
        <taxon>Ditrysia</taxon>
        <taxon>Noctuoidea</taxon>
        <taxon>Noctuidae</taxon>
        <taxon>Noctuinae</taxon>
        <taxon>Hadenini</taxon>
        <taxon>Mythimna</taxon>
    </lineage>
</organism>
<dbReference type="EMBL" id="CM056806">
    <property type="protein sequence ID" value="KAJ8704759.1"/>
    <property type="molecule type" value="Genomic_DNA"/>
</dbReference>
<evidence type="ECO:0000313" key="1">
    <source>
        <dbReference type="EMBL" id="KAJ8704759.1"/>
    </source>
</evidence>
<evidence type="ECO:0000313" key="2">
    <source>
        <dbReference type="Proteomes" id="UP001231649"/>
    </source>
</evidence>